<dbReference type="AlphaFoldDB" id="A0A252CA97"/>
<organism evidence="1 2">
    <name type="scientific">Lactococcus petauri</name>
    <dbReference type="NCBI Taxonomy" id="1940789"/>
    <lineage>
        <taxon>Bacteria</taxon>
        <taxon>Bacillati</taxon>
        <taxon>Bacillota</taxon>
        <taxon>Bacilli</taxon>
        <taxon>Lactobacillales</taxon>
        <taxon>Streptococcaceae</taxon>
        <taxon>Lactococcus</taxon>
    </lineage>
</organism>
<evidence type="ECO:0000313" key="1">
    <source>
        <dbReference type="EMBL" id="OUK01647.1"/>
    </source>
</evidence>
<reference evidence="1 2" key="1">
    <citation type="submission" date="2017-02" db="EMBL/GenBank/DDBJ databases">
        <authorList>
            <person name="Peterson S.W."/>
        </authorList>
    </citation>
    <scope>NUCLEOTIDE SEQUENCE [LARGE SCALE GENOMIC DNA]</scope>
    <source>
        <strain evidence="1">159469</strain>
    </source>
</reference>
<dbReference type="Proteomes" id="UP000194606">
    <property type="component" value="Unassembled WGS sequence"/>
</dbReference>
<name>A0A252CA97_9LACT</name>
<protein>
    <submittedName>
        <fullName evidence="1">Uncharacterized protein</fullName>
    </submittedName>
</protein>
<evidence type="ECO:0000313" key="2">
    <source>
        <dbReference type="Proteomes" id="UP000194606"/>
    </source>
</evidence>
<comment type="caution">
    <text evidence="1">The sequence shown here is derived from an EMBL/GenBank/DDBJ whole genome shotgun (WGS) entry which is preliminary data.</text>
</comment>
<dbReference type="EMBL" id="MUIZ01000030">
    <property type="protein sequence ID" value="OUK01647.1"/>
    <property type="molecule type" value="Genomic_DNA"/>
</dbReference>
<proteinExistence type="predicted"/>
<sequence length="71" mass="8510">MTEIERRCNLIYDNFHMDCCLRYDQRTALQLSYKKAIDQLQKIKASNNDWGFLNAERTLTRVKATYKKFVS</sequence>
<accession>A0A252CA97</accession>
<dbReference type="RefSeq" id="WP_086583402.1">
    <property type="nucleotide sequence ID" value="NZ_MUIZ01000030.1"/>
</dbReference>
<gene>
    <name evidence="1" type="ORF">BZZ03_11715</name>
</gene>